<dbReference type="InterPro" id="IPR052018">
    <property type="entry name" value="PHP_domain"/>
</dbReference>
<dbReference type="Pfam" id="PF02811">
    <property type="entry name" value="PHP"/>
    <property type="match status" value="1"/>
</dbReference>
<dbReference type="Proteomes" id="UP001430172">
    <property type="component" value="Unassembled WGS sequence"/>
</dbReference>
<organism evidence="3 4">
    <name type="scientific">Phycicoccus sonneratiae</name>
    <dbReference type="NCBI Taxonomy" id="2807628"/>
    <lineage>
        <taxon>Bacteria</taxon>
        <taxon>Bacillati</taxon>
        <taxon>Actinomycetota</taxon>
        <taxon>Actinomycetes</taxon>
        <taxon>Micrococcales</taxon>
        <taxon>Intrasporangiaceae</taxon>
        <taxon>Phycicoccus</taxon>
    </lineage>
</organism>
<dbReference type="PANTHER" id="PTHR42924:SF3">
    <property type="entry name" value="POLYMERASE_HISTIDINOL PHOSPHATASE N-TERMINAL DOMAIN-CONTAINING PROTEIN"/>
    <property type="match status" value="1"/>
</dbReference>
<keyword evidence="4" id="KW-1185">Reference proteome</keyword>
<name>A0ABS2CQP6_9MICO</name>
<dbReference type="RefSeq" id="WP_204132683.1">
    <property type="nucleotide sequence ID" value="NZ_JAFDVD010000022.1"/>
</dbReference>
<dbReference type="Gene3D" id="3.20.20.140">
    <property type="entry name" value="Metal-dependent hydrolases"/>
    <property type="match status" value="1"/>
</dbReference>
<dbReference type="InterPro" id="IPR003141">
    <property type="entry name" value="Pol/His_phosphatase_N"/>
</dbReference>
<protein>
    <submittedName>
        <fullName evidence="3">CehA/McbA family metallohydrolase</fullName>
    </submittedName>
</protein>
<evidence type="ECO:0000259" key="2">
    <source>
        <dbReference type="SMART" id="SM00481"/>
    </source>
</evidence>
<comment type="caution">
    <text evidence="3">The sequence shown here is derived from an EMBL/GenBank/DDBJ whole genome shotgun (WGS) entry which is preliminary data.</text>
</comment>
<dbReference type="NCBIfam" id="NF038032">
    <property type="entry name" value="CehA_McbA_metalo"/>
    <property type="match status" value="1"/>
</dbReference>
<accession>A0ABS2CQP6</accession>
<feature type="domain" description="Polymerase/histidinol phosphatase N-terminal" evidence="2">
    <location>
        <begin position="154"/>
        <end position="219"/>
    </location>
</feature>
<proteinExistence type="predicted"/>
<feature type="region of interest" description="Disordered" evidence="1">
    <location>
        <begin position="124"/>
        <end position="143"/>
    </location>
</feature>
<dbReference type="SUPFAM" id="SSF89550">
    <property type="entry name" value="PHP domain-like"/>
    <property type="match status" value="1"/>
</dbReference>
<evidence type="ECO:0000256" key="1">
    <source>
        <dbReference type="SAM" id="MobiDB-lite"/>
    </source>
</evidence>
<dbReference type="PANTHER" id="PTHR42924">
    <property type="entry name" value="EXONUCLEASE"/>
    <property type="match status" value="1"/>
</dbReference>
<dbReference type="SMART" id="SM00481">
    <property type="entry name" value="POLIIIAc"/>
    <property type="match status" value="1"/>
</dbReference>
<evidence type="ECO:0000313" key="4">
    <source>
        <dbReference type="Proteomes" id="UP001430172"/>
    </source>
</evidence>
<reference evidence="3" key="1">
    <citation type="submission" date="2021-02" db="EMBL/GenBank/DDBJ databases">
        <title>Phycicoccus sp. MQZ13P-5T, whole genome shotgun sequence.</title>
        <authorList>
            <person name="Tuo L."/>
        </authorList>
    </citation>
    <scope>NUCLEOTIDE SEQUENCE</scope>
    <source>
        <strain evidence="3">MQZ13P-5</strain>
    </source>
</reference>
<evidence type="ECO:0000313" key="3">
    <source>
        <dbReference type="EMBL" id="MBM6402216.1"/>
    </source>
</evidence>
<dbReference type="InterPro" id="IPR004013">
    <property type="entry name" value="PHP_dom"/>
</dbReference>
<feature type="compositionally biased region" description="Pro residues" evidence="1">
    <location>
        <begin position="124"/>
        <end position="136"/>
    </location>
</feature>
<dbReference type="EMBL" id="JAFDVD010000022">
    <property type="protein sequence ID" value="MBM6402216.1"/>
    <property type="molecule type" value="Genomic_DNA"/>
</dbReference>
<gene>
    <name evidence="3" type="ORF">JQN70_17610</name>
</gene>
<dbReference type="InterPro" id="IPR016195">
    <property type="entry name" value="Pol/histidinol_Pase-like"/>
</dbReference>
<sequence length="407" mass="42956">MSPAREVGPGRWRGRWTPEDRAASVWPTLPFEVGDGCPGLRVTLEHDRSHGSSGVVDLGLVDPLGWRGWSGGARSVLEVAPRGATPGYLDRGLPPGTWEVVLGLHRLPPEGLEVEVTVEQVVVEPPPQAPPGPPTERPPRRRLPAPAGLRWLATDLHAHSVHSDGVLTLDALAALAVSQGLDALWVTDHNTVSHHPHLEEVGARHGIRLLPGQEVTTADGHANALGDVGWVDFRRPAREWADHARGAGGLLSLNHPVAGDCAWRDPGGPLGGPPDLAEVWHGPWADPTHGGPLAWWAAAGQPVPVGGSDVHDPREQLPGTPTTWVLTEDDDVLGGLAAGRTAVSAGTAAPVLLRLGDELHTLGADGTQLVCADGRRTPVRGDRVVVTGHDGPHLLERDDRTLVALSS</sequence>